<keyword evidence="4" id="KW-1185">Reference proteome</keyword>
<organism evidence="3 4">
    <name type="scientific">Iodobacter ciconiae</name>
    <dbReference type="NCBI Taxonomy" id="2496266"/>
    <lineage>
        <taxon>Bacteria</taxon>
        <taxon>Pseudomonadati</taxon>
        <taxon>Pseudomonadota</taxon>
        <taxon>Betaproteobacteria</taxon>
        <taxon>Neisseriales</taxon>
        <taxon>Chitinibacteraceae</taxon>
        <taxon>Iodobacter</taxon>
    </lineage>
</organism>
<reference evidence="3 4" key="1">
    <citation type="submission" date="2018-12" db="EMBL/GenBank/DDBJ databases">
        <title>Complete genome sequence of Iodobacter sp. H11R3.</title>
        <authorList>
            <person name="Bae J.-W."/>
        </authorList>
    </citation>
    <scope>NUCLEOTIDE SEQUENCE [LARGE SCALE GENOMIC DNA]</scope>
    <source>
        <strain evidence="3 4">H11R3</strain>
    </source>
</reference>
<accession>A0A3S8ZUC1</accession>
<evidence type="ECO:0000313" key="3">
    <source>
        <dbReference type="EMBL" id="AZN37078.1"/>
    </source>
</evidence>
<dbReference type="Proteomes" id="UP000282438">
    <property type="component" value="Chromosome"/>
</dbReference>
<dbReference type="Gene3D" id="1.20.80.10">
    <property type="match status" value="1"/>
</dbReference>
<dbReference type="AlphaFoldDB" id="A0A3S8ZUC1"/>
<dbReference type="GO" id="GO:0000062">
    <property type="term" value="F:fatty-acyl-CoA binding"/>
    <property type="evidence" value="ECO:0007669"/>
    <property type="project" value="InterPro"/>
</dbReference>
<dbReference type="PANTHER" id="PTHR23310:SF62">
    <property type="entry name" value="ACYL-COA BINDING PROTEIN 1, ISOFORM A"/>
    <property type="match status" value="1"/>
</dbReference>
<dbReference type="InterPro" id="IPR000582">
    <property type="entry name" value="Acyl-CoA-binding_protein"/>
</dbReference>
<protein>
    <submittedName>
        <fullName evidence="3">Acyl-CoA-binding protein</fullName>
    </submittedName>
</protein>
<dbReference type="PANTHER" id="PTHR23310">
    <property type="entry name" value="ACYL-COA-BINDING PROTEIN, ACBP"/>
    <property type="match status" value="1"/>
</dbReference>
<keyword evidence="1" id="KW-0446">Lipid-binding</keyword>
<dbReference type="Pfam" id="PF00887">
    <property type="entry name" value="ACBP"/>
    <property type="match status" value="1"/>
</dbReference>
<evidence type="ECO:0000256" key="1">
    <source>
        <dbReference type="ARBA" id="ARBA00023121"/>
    </source>
</evidence>
<dbReference type="RefSeq" id="WP_125974341.1">
    <property type="nucleotide sequence ID" value="NZ_CP034433.1"/>
</dbReference>
<dbReference type="PRINTS" id="PR00689">
    <property type="entry name" value="ACOABINDINGP"/>
</dbReference>
<dbReference type="PROSITE" id="PS51228">
    <property type="entry name" value="ACB_2"/>
    <property type="match status" value="1"/>
</dbReference>
<dbReference type="KEGG" id="iod:EJO50_11670"/>
<gene>
    <name evidence="3" type="ORF">EJO50_11670</name>
</gene>
<dbReference type="InterPro" id="IPR035984">
    <property type="entry name" value="Acyl-CoA-binding_sf"/>
</dbReference>
<name>A0A3S8ZUC1_9NEIS</name>
<dbReference type="InterPro" id="IPR014352">
    <property type="entry name" value="FERM/acyl-CoA-bd_prot_sf"/>
</dbReference>
<proteinExistence type="predicted"/>
<dbReference type="SUPFAM" id="SSF47027">
    <property type="entry name" value="Acyl-CoA binding protein"/>
    <property type="match status" value="1"/>
</dbReference>
<sequence>MSDLASLFQTAQDDVVKLNDAPDVATKLKLYSLFKQAAEGDATGDRPSAIQFVARAKFDAWTELKGMSGDEAKQKYIDLVVELKANDE</sequence>
<dbReference type="EMBL" id="CP034433">
    <property type="protein sequence ID" value="AZN37078.1"/>
    <property type="molecule type" value="Genomic_DNA"/>
</dbReference>
<evidence type="ECO:0000259" key="2">
    <source>
        <dbReference type="PROSITE" id="PS51228"/>
    </source>
</evidence>
<evidence type="ECO:0000313" key="4">
    <source>
        <dbReference type="Proteomes" id="UP000282438"/>
    </source>
</evidence>
<feature type="domain" description="ACB" evidence="2">
    <location>
        <begin position="4"/>
        <end position="88"/>
    </location>
</feature>
<dbReference type="GO" id="GO:0006631">
    <property type="term" value="P:fatty acid metabolic process"/>
    <property type="evidence" value="ECO:0007669"/>
    <property type="project" value="TreeGrafter"/>
</dbReference>
<dbReference type="OrthoDB" id="5625302at2"/>